<feature type="active site" description="Phosphoserine intermediate" evidence="7">
    <location>
        <position position="90"/>
    </location>
</feature>
<dbReference type="InterPro" id="IPR018299">
    <property type="entry name" value="Alkaline_phosphatase_AS"/>
</dbReference>
<reference evidence="10 11" key="1">
    <citation type="submission" date="2016-10" db="EMBL/GenBank/DDBJ databases">
        <authorList>
            <person name="de Groot N.N."/>
        </authorList>
    </citation>
    <scope>NUCLEOTIDE SEQUENCE [LARGE SCALE GENOMIC DNA]</scope>
    <source>
        <strain evidence="10 11">DSM 45610</strain>
    </source>
</reference>
<dbReference type="Pfam" id="PF00245">
    <property type="entry name" value="Alk_phosphatase"/>
    <property type="match status" value="1"/>
</dbReference>
<evidence type="ECO:0000313" key="10">
    <source>
        <dbReference type="EMBL" id="SDW98438.1"/>
    </source>
</evidence>
<dbReference type="Proteomes" id="UP000198534">
    <property type="component" value="Unassembled WGS sequence"/>
</dbReference>
<gene>
    <name evidence="10" type="ORF">SAMN05444487_108114</name>
</gene>
<protein>
    <submittedName>
        <fullName evidence="10">Alkaline phosphatase</fullName>
    </submittedName>
</protein>
<dbReference type="STRING" id="1048340.SAMN05444487_108114"/>
<dbReference type="AlphaFoldDB" id="A0A1H2Y0V9"/>
<dbReference type="Gene3D" id="1.10.60.40">
    <property type="match status" value="1"/>
</dbReference>
<name>A0A1H2Y0V9_9BACL</name>
<evidence type="ECO:0000256" key="3">
    <source>
        <dbReference type="ARBA" id="ARBA00022723"/>
    </source>
</evidence>
<organism evidence="10 11">
    <name type="scientific">Marininema mesophilum</name>
    <dbReference type="NCBI Taxonomy" id="1048340"/>
    <lineage>
        <taxon>Bacteria</taxon>
        <taxon>Bacillati</taxon>
        <taxon>Bacillota</taxon>
        <taxon>Bacilli</taxon>
        <taxon>Bacillales</taxon>
        <taxon>Thermoactinomycetaceae</taxon>
        <taxon>Marininema</taxon>
    </lineage>
</organism>
<feature type="binding site" evidence="8">
    <location>
        <position position="312"/>
    </location>
    <ligand>
        <name>Zn(2+)</name>
        <dbReference type="ChEBI" id="CHEBI:29105"/>
        <label>2</label>
    </ligand>
</feature>
<comment type="similarity">
    <text evidence="1 9">Belongs to the alkaline phosphatase family.</text>
</comment>
<evidence type="ECO:0000256" key="2">
    <source>
        <dbReference type="ARBA" id="ARBA00022553"/>
    </source>
</evidence>
<keyword evidence="3 8" id="KW-0479">Metal-binding</keyword>
<dbReference type="PROSITE" id="PS00123">
    <property type="entry name" value="ALKALINE_PHOSPHATASE"/>
    <property type="match status" value="1"/>
</dbReference>
<dbReference type="PANTHER" id="PTHR11596">
    <property type="entry name" value="ALKALINE PHOSPHATASE"/>
    <property type="match status" value="1"/>
</dbReference>
<dbReference type="PRINTS" id="PR00113">
    <property type="entry name" value="ALKPHPHTASE"/>
</dbReference>
<feature type="binding site" evidence="8">
    <location>
        <position position="313"/>
    </location>
    <ligand>
        <name>Zn(2+)</name>
        <dbReference type="ChEBI" id="CHEBI:29105"/>
        <label>2</label>
    </ligand>
</feature>
<feature type="binding site" evidence="8">
    <location>
        <position position="143"/>
    </location>
    <ligand>
        <name>Mg(2+)</name>
        <dbReference type="ChEBI" id="CHEBI:18420"/>
    </ligand>
</feature>
<dbReference type="Gene3D" id="3.40.720.10">
    <property type="entry name" value="Alkaline Phosphatase, subunit A"/>
    <property type="match status" value="1"/>
</dbReference>
<feature type="binding site" evidence="8">
    <location>
        <position position="274"/>
    </location>
    <ligand>
        <name>Zn(2+)</name>
        <dbReference type="ChEBI" id="CHEBI:29105"/>
        <label>2</label>
    </ligand>
</feature>
<evidence type="ECO:0000313" key="11">
    <source>
        <dbReference type="Proteomes" id="UP000198534"/>
    </source>
</evidence>
<feature type="binding site" evidence="8">
    <location>
        <position position="50"/>
    </location>
    <ligand>
        <name>Mg(2+)</name>
        <dbReference type="ChEBI" id="CHEBI:18420"/>
    </ligand>
</feature>
<evidence type="ECO:0000256" key="4">
    <source>
        <dbReference type="ARBA" id="ARBA00022801"/>
    </source>
</evidence>
<comment type="cofactor">
    <cofactor evidence="8">
        <name>Mg(2+)</name>
        <dbReference type="ChEBI" id="CHEBI:18420"/>
    </cofactor>
    <text evidence="8">Binds 1 Mg(2+) ion.</text>
</comment>
<evidence type="ECO:0000256" key="7">
    <source>
        <dbReference type="PIRSR" id="PIRSR601952-1"/>
    </source>
</evidence>
<dbReference type="CDD" id="cd16012">
    <property type="entry name" value="ALP"/>
    <property type="match status" value="1"/>
</dbReference>
<dbReference type="SMART" id="SM00098">
    <property type="entry name" value="alkPPc"/>
    <property type="match status" value="1"/>
</dbReference>
<dbReference type="GO" id="GO:0046872">
    <property type="term" value="F:metal ion binding"/>
    <property type="evidence" value="ECO:0007669"/>
    <property type="project" value="UniProtKB-KW"/>
</dbReference>
<feature type="binding site" evidence="8">
    <location>
        <position position="265"/>
    </location>
    <ligand>
        <name>Mg(2+)</name>
        <dbReference type="ChEBI" id="CHEBI:18420"/>
    </ligand>
</feature>
<feature type="binding site" evidence="8">
    <location>
        <position position="270"/>
    </location>
    <ligand>
        <name>Zn(2+)</name>
        <dbReference type="ChEBI" id="CHEBI:29105"/>
        <label>2</label>
    </ligand>
</feature>
<keyword evidence="6 8" id="KW-0460">Magnesium</keyword>
<keyword evidence="11" id="KW-1185">Reference proteome</keyword>
<evidence type="ECO:0000256" key="6">
    <source>
        <dbReference type="ARBA" id="ARBA00022842"/>
    </source>
</evidence>
<evidence type="ECO:0000256" key="8">
    <source>
        <dbReference type="PIRSR" id="PIRSR601952-2"/>
    </source>
</evidence>
<keyword evidence="5 8" id="KW-0862">Zinc</keyword>
<dbReference type="RefSeq" id="WP_425433873.1">
    <property type="nucleotide sequence ID" value="NZ_FNNQ01000008.1"/>
</dbReference>
<feature type="binding site" evidence="8">
    <location>
        <position position="401"/>
    </location>
    <ligand>
        <name>Zn(2+)</name>
        <dbReference type="ChEBI" id="CHEBI:29105"/>
        <label>2</label>
    </ligand>
</feature>
<dbReference type="InterPro" id="IPR001952">
    <property type="entry name" value="Alkaline_phosphatase"/>
</dbReference>
<dbReference type="GO" id="GO:0004035">
    <property type="term" value="F:alkaline phosphatase activity"/>
    <property type="evidence" value="ECO:0007669"/>
    <property type="project" value="TreeGrafter"/>
</dbReference>
<feature type="binding site" evidence="8">
    <location>
        <position position="50"/>
    </location>
    <ligand>
        <name>Zn(2+)</name>
        <dbReference type="ChEBI" id="CHEBI:29105"/>
        <label>2</label>
    </ligand>
</feature>
<proteinExistence type="inferred from homology"/>
<evidence type="ECO:0000256" key="1">
    <source>
        <dbReference type="ARBA" id="ARBA00005984"/>
    </source>
</evidence>
<feature type="binding site" evidence="8">
    <location>
        <position position="141"/>
    </location>
    <ligand>
        <name>Mg(2+)</name>
        <dbReference type="ChEBI" id="CHEBI:18420"/>
    </ligand>
</feature>
<dbReference type="PANTHER" id="PTHR11596:SF5">
    <property type="entry name" value="ALKALINE PHOSPHATASE"/>
    <property type="match status" value="1"/>
</dbReference>
<dbReference type="EMBL" id="FNNQ01000008">
    <property type="protein sequence ID" value="SDW98438.1"/>
    <property type="molecule type" value="Genomic_DNA"/>
</dbReference>
<dbReference type="InterPro" id="IPR017850">
    <property type="entry name" value="Alkaline_phosphatase_core_sf"/>
</dbReference>
<accession>A0A1H2Y0V9</accession>
<keyword evidence="2" id="KW-0597">Phosphoprotein</keyword>
<evidence type="ECO:0000256" key="9">
    <source>
        <dbReference type="RuleBase" id="RU003946"/>
    </source>
</evidence>
<sequence length="441" mass="47998">MTGLSKKWTEITIATILFLTSFLIHDHQSSPVHAQTREKHAQNVILLIPDGFSSSQATNYRWFKGKETIFDAMLVGMQRTYSANSKVTDSAAAATAMATGTKTNNGLIGVDSEGKKLTTILEAANRCGKSTGLVSTSTITHATPAAFATHVGARAKESDIARQLIPKVDVLLGGGKQFFLPQSAGGKQPQRNLIKEAKNKDYQFIETRHQLQHTRGSKLLGLFSNSHLSPELHRPETKEPSLSEMTTRAIHTLSTNKKGFFLMIEGSQIDFAGHAHDSTWSMNEIAAFEKAAQKAIHFAKKDGHTLVVITGDHETGGMSVGGYNQYKANIELLRNITATGETMAKKLTPARDNAQQIIKAYAGIDITAEEAAKIQASPHLATTINDIISNYALIGWTTHVHTGQDVPLYAFGVGSYLFNGLHENTDLPKLMAQAMEIPFSQ</sequence>
<evidence type="ECO:0000256" key="5">
    <source>
        <dbReference type="ARBA" id="ARBA00022833"/>
    </source>
</evidence>
<keyword evidence="4" id="KW-0378">Hydrolase</keyword>
<dbReference type="SUPFAM" id="SSF53649">
    <property type="entry name" value="Alkaline phosphatase-like"/>
    <property type="match status" value="1"/>
</dbReference>
<comment type="cofactor">
    <cofactor evidence="8">
        <name>Zn(2+)</name>
        <dbReference type="ChEBI" id="CHEBI:29105"/>
    </cofactor>
    <text evidence="8">Binds 2 Zn(2+) ions.</text>
</comment>